<dbReference type="AlphaFoldDB" id="A0A4P6JUT6"/>
<dbReference type="EMBL" id="CP035758">
    <property type="protein sequence ID" value="QBD79135.1"/>
    <property type="molecule type" value="Genomic_DNA"/>
</dbReference>
<name>A0A4P6JUT6_KTERU</name>
<proteinExistence type="predicted"/>
<reference evidence="1 2" key="1">
    <citation type="submission" date="2019-01" db="EMBL/GenBank/DDBJ databases">
        <title>Ktedonosporobacter rubrisoli SCAWS-G2.</title>
        <authorList>
            <person name="Huang Y."/>
            <person name="Yan B."/>
        </authorList>
    </citation>
    <scope>NUCLEOTIDE SEQUENCE [LARGE SCALE GENOMIC DNA]</scope>
    <source>
        <strain evidence="1 2">SCAWS-G2</strain>
    </source>
</reference>
<sequence length="82" mass="9141">MTQALPYQEAGVELQASFLLAFFAQGHHLPQKMYSSRGLILDERDKYQAFAAVFLVDEKSDEKSGGFSTLADQFPAKKAEII</sequence>
<dbReference type="RefSeq" id="WP_129890188.1">
    <property type="nucleotide sequence ID" value="NZ_CP035758.1"/>
</dbReference>
<evidence type="ECO:0000313" key="1">
    <source>
        <dbReference type="EMBL" id="QBD79135.1"/>
    </source>
</evidence>
<keyword evidence="2" id="KW-1185">Reference proteome</keyword>
<dbReference type="Proteomes" id="UP000290365">
    <property type="component" value="Chromosome"/>
</dbReference>
<protein>
    <submittedName>
        <fullName evidence="1">Uncharacterized protein</fullName>
    </submittedName>
</protein>
<dbReference type="KEGG" id="kbs:EPA93_25405"/>
<accession>A0A4P6JUT6</accession>
<organism evidence="1 2">
    <name type="scientific">Ktedonosporobacter rubrisoli</name>
    <dbReference type="NCBI Taxonomy" id="2509675"/>
    <lineage>
        <taxon>Bacteria</taxon>
        <taxon>Bacillati</taxon>
        <taxon>Chloroflexota</taxon>
        <taxon>Ktedonobacteria</taxon>
        <taxon>Ktedonobacterales</taxon>
        <taxon>Ktedonosporobacteraceae</taxon>
        <taxon>Ktedonosporobacter</taxon>
    </lineage>
</organism>
<evidence type="ECO:0000313" key="2">
    <source>
        <dbReference type="Proteomes" id="UP000290365"/>
    </source>
</evidence>
<gene>
    <name evidence="1" type="ORF">EPA93_25405</name>
</gene>